<dbReference type="Proteomes" id="UP000192917">
    <property type="component" value="Unassembled WGS sequence"/>
</dbReference>
<evidence type="ECO:0000259" key="3">
    <source>
        <dbReference type="Pfam" id="PF13193"/>
    </source>
</evidence>
<sequence length="510" mass="54927">MNQNLFAILRDCFPADRSRPAIVQPGGAEISYGELEAAAGRYAAVLRRLGCKPGDRVAVQVDKSVEAVFLYLGCAQAGCVYLPLNVAYTADEVAYFLGDAGPALFVCRPEAEAKLKPVAEGAGVAHLMTLDAGGDGTLAEAARAASPDGAVHEAADDDLAAILYTSGTTGRSKGAMLTHGNLSSNALTLRDLWGFREGDALLHALPIFHVHGLFVALNTSLANGSKIFFLPKFDADEILRLMPQATVMMGVPTFYVRLLQHPGFTKEAAAGMRLFISGSAPLLEETFHEFEQRIGLRILERYGMTEVGMACSNPYEEKPGRERRAGTVGFPLPGVEVRIADSEGRLLGTDEIGVLEMRGPNVFKGYWQMPEKTKEEFRPDGFFISGDLSKIDADGYVHIVGRAKDLVISGGFNVYPKEIELVVDEIPGVGESAIIGLPHPDFGEAVAAVCTRTGGQAVEEAEIIAVCKQKLANFKVPKRVFFVETLPRNTMGKVQKAELRKAFAETFKGA</sequence>
<dbReference type="InterPro" id="IPR000873">
    <property type="entry name" value="AMP-dep_synth/lig_dom"/>
</dbReference>
<dbReference type="NCBIfam" id="NF005702">
    <property type="entry name" value="PRK07514.1"/>
    <property type="match status" value="1"/>
</dbReference>
<reference evidence="4 5" key="1">
    <citation type="submission" date="2017-04" db="EMBL/GenBank/DDBJ databases">
        <authorList>
            <person name="Afonso C.L."/>
            <person name="Miller P.J."/>
            <person name="Scott M.A."/>
            <person name="Spackman E."/>
            <person name="Goraichik I."/>
            <person name="Dimitrov K.M."/>
            <person name="Suarez D.L."/>
            <person name="Swayne D.E."/>
        </authorList>
    </citation>
    <scope>NUCLEOTIDE SEQUENCE [LARGE SCALE GENOMIC DNA]</scope>
    <source>
        <strain evidence="4 5">USBA 355</strain>
    </source>
</reference>
<dbReference type="EMBL" id="FWZX01000015">
    <property type="protein sequence ID" value="SMF43946.1"/>
    <property type="molecule type" value="Genomic_DNA"/>
</dbReference>
<name>A0A1Y6C3V9_9PROT</name>
<dbReference type="CDD" id="cd05941">
    <property type="entry name" value="MCS"/>
    <property type="match status" value="1"/>
</dbReference>
<dbReference type="InterPro" id="IPR045851">
    <property type="entry name" value="AMP-bd_C_sf"/>
</dbReference>
<dbReference type="SUPFAM" id="SSF56801">
    <property type="entry name" value="Acetyl-CoA synthetase-like"/>
    <property type="match status" value="1"/>
</dbReference>
<accession>A0A1Y6C3V9</accession>
<dbReference type="Gene3D" id="3.40.50.12780">
    <property type="entry name" value="N-terminal domain of ligase-like"/>
    <property type="match status" value="1"/>
</dbReference>
<comment type="similarity">
    <text evidence="1">Belongs to the ATP-dependent AMP-binding enzyme family.</text>
</comment>
<evidence type="ECO:0000313" key="5">
    <source>
        <dbReference type="Proteomes" id="UP000192917"/>
    </source>
</evidence>
<dbReference type="GO" id="GO:0006631">
    <property type="term" value="P:fatty acid metabolic process"/>
    <property type="evidence" value="ECO:0007669"/>
    <property type="project" value="TreeGrafter"/>
</dbReference>
<dbReference type="InterPro" id="IPR020845">
    <property type="entry name" value="AMP-binding_CS"/>
</dbReference>
<organism evidence="4 5">
    <name type="scientific">Tistlia consotensis USBA 355</name>
    <dbReference type="NCBI Taxonomy" id="560819"/>
    <lineage>
        <taxon>Bacteria</taxon>
        <taxon>Pseudomonadati</taxon>
        <taxon>Pseudomonadota</taxon>
        <taxon>Alphaproteobacteria</taxon>
        <taxon>Rhodospirillales</taxon>
        <taxon>Rhodovibrionaceae</taxon>
        <taxon>Tistlia</taxon>
    </lineage>
</organism>
<dbReference type="GO" id="GO:0031956">
    <property type="term" value="F:medium-chain fatty acid-CoA ligase activity"/>
    <property type="evidence" value="ECO:0007669"/>
    <property type="project" value="TreeGrafter"/>
</dbReference>
<protein>
    <submittedName>
        <fullName evidence="4">Malonyl-CoA/methylmalonyl-CoA synthetase</fullName>
    </submittedName>
</protein>
<gene>
    <name evidence="4" type="ORF">SAMN05428998_11598</name>
</gene>
<dbReference type="STRING" id="560819.SAMN05428998_11598"/>
<dbReference type="Gene3D" id="3.30.300.30">
    <property type="match status" value="1"/>
</dbReference>
<dbReference type="InterPro" id="IPR042099">
    <property type="entry name" value="ANL_N_sf"/>
</dbReference>
<dbReference type="PROSITE" id="PS00455">
    <property type="entry name" value="AMP_BINDING"/>
    <property type="match status" value="1"/>
</dbReference>
<dbReference type="Pfam" id="PF13193">
    <property type="entry name" value="AMP-binding_C"/>
    <property type="match status" value="1"/>
</dbReference>
<dbReference type="PANTHER" id="PTHR43201">
    <property type="entry name" value="ACYL-COA SYNTHETASE"/>
    <property type="match status" value="1"/>
</dbReference>
<proteinExistence type="inferred from homology"/>
<feature type="domain" description="AMP-dependent synthetase/ligase" evidence="2">
    <location>
        <begin position="18"/>
        <end position="367"/>
    </location>
</feature>
<evidence type="ECO:0000313" key="4">
    <source>
        <dbReference type="EMBL" id="SMF43946.1"/>
    </source>
</evidence>
<dbReference type="AlphaFoldDB" id="A0A1Y6C3V9"/>
<dbReference type="PANTHER" id="PTHR43201:SF8">
    <property type="entry name" value="ACYL-COA SYNTHETASE FAMILY MEMBER 3"/>
    <property type="match status" value="1"/>
</dbReference>
<feature type="domain" description="AMP-binding enzyme C-terminal" evidence="3">
    <location>
        <begin position="418"/>
        <end position="493"/>
    </location>
</feature>
<keyword evidence="5" id="KW-1185">Reference proteome</keyword>
<dbReference type="RefSeq" id="WP_085124058.1">
    <property type="nucleotide sequence ID" value="NZ_FWZX01000015.1"/>
</dbReference>
<evidence type="ECO:0000256" key="1">
    <source>
        <dbReference type="ARBA" id="ARBA00006432"/>
    </source>
</evidence>
<dbReference type="Pfam" id="PF00501">
    <property type="entry name" value="AMP-binding"/>
    <property type="match status" value="1"/>
</dbReference>
<dbReference type="InterPro" id="IPR025110">
    <property type="entry name" value="AMP-bd_C"/>
</dbReference>
<evidence type="ECO:0000259" key="2">
    <source>
        <dbReference type="Pfam" id="PF00501"/>
    </source>
</evidence>